<name>D8PNI0_SCHCM</name>
<evidence type="ECO:0000313" key="1">
    <source>
        <dbReference type="EMBL" id="EFJ02904.1"/>
    </source>
</evidence>
<dbReference type="OMA" id="VMDTWNA"/>
<dbReference type="OrthoDB" id="20681at2759"/>
<organism evidence="2">
    <name type="scientific">Schizophyllum commune (strain H4-8 / FGSC 9210)</name>
    <name type="common">Split gill fungus</name>
    <dbReference type="NCBI Taxonomy" id="578458"/>
    <lineage>
        <taxon>Eukaryota</taxon>
        <taxon>Fungi</taxon>
        <taxon>Dikarya</taxon>
        <taxon>Basidiomycota</taxon>
        <taxon>Agaricomycotina</taxon>
        <taxon>Agaricomycetes</taxon>
        <taxon>Agaricomycetidae</taxon>
        <taxon>Agaricales</taxon>
        <taxon>Schizophyllaceae</taxon>
        <taxon>Schizophyllum</taxon>
    </lineage>
</organism>
<keyword evidence="2" id="KW-1185">Reference proteome</keyword>
<dbReference type="GO" id="GO:0032981">
    <property type="term" value="P:mitochondrial respiratory chain complex I assembly"/>
    <property type="evidence" value="ECO:0007669"/>
    <property type="project" value="TreeGrafter"/>
</dbReference>
<sequence length="204" mass="22432">MSSARLARQLCARAPTRITSGLSRRVATTASASFRLRHAYAHPRAFHTSPTRSEGFTNFLADDVVPAIQVSTITEREGIKLADGTVIPSACIFLNAAVFLWDVPPLEPTQARSSWEGWSDKHFEVFETVLPRPEILLLGTGKIVVQAPPAIRNYLKSLGIQLEVTSTRDACSTYNLLTEEGRRVAAALLPLDPHKQWKKIPASS</sequence>
<dbReference type="EMBL" id="GL377302">
    <property type="protein sequence ID" value="EFJ02904.1"/>
    <property type="molecule type" value="Genomic_DNA"/>
</dbReference>
<dbReference type="SUPFAM" id="SSF64076">
    <property type="entry name" value="MTH938-like"/>
    <property type="match status" value="1"/>
</dbReference>
<dbReference type="VEuPathDB" id="FungiDB:SCHCODRAFT_02574471"/>
<dbReference type="Pfam" id="PF04430">
    <property type="entry name" value="DUF498"/>
    <property type="match status" value="1"/>
</dbReference>
<dbReference type="HOGENOM" id="CLU_074390_1_2_1"/>
<dbReference type="InterPro" id="IPR007523">
    <property type="entry name" value="NDUFAF3/AAMDC"/>
</dbReference>
<dbReference type="eggNOG" id="KOG3363">
    <property type="taxonomic scope" value="Eukaryota"/>
</dbReference>
<dbReference type="PANTHER" id="PTHR21192:SF2">
    <property type="entry name" value="NADH DEHYDROGENASE [UBIQUINONE] 1 ALPHA SUBCOMPLEX ASSEMBLY FACTOR 3"/>
    <property type="match status" value="1"/>
</dbReference>
<evidence type="ECO:0000313" key="2">
    <source>
        <dbReference type="Proteomes" id="UP000007431"/>
    </source>
</evidence>
<dbReference type="Proteomes" id="UP000007431">
    <property type="component" value="Unassembled WGS sequence"/>
</dbReference>
<dbReference type="GeneID" id="9585740"/>
<gene>
    <name evidence="1" type="ORF">SCHCODRAFT_71620</name>
</gene>
<evidence type="ECO:0008006" key="3">
    <source>
        <dbReference type="Google" id="ProtNLM"/>
    </source>
</evidence>
<dbReference type="AlphaFoldDB" id="D8PNI0"/>
<dbReference type="Gene3D" id="3.40.1230.10">
    <property type="entry name" value="MTH938-like"/>
    <property type="match status" value="1"/>
</dbReference>
<dbReference type="InterPro" id="IPR036748">
    <property type="entry name" value="MTH938-like_sf"/>
</dbReference>
<dbReference type="STRING" id="578458.D8PNI0"/>
<proteinExistence type="predicted"/>
<dbReference type="InParanoid" id="D8PNI0"/>
<dbReference type="RefSeq" id="XP_003037806.1">
    <property type="nucleotide sequence ID" value="XM_003037760.1"/>
</dbReference>
<accession>D8PNI0</accession>
<reference evidence="1 2" key="1">
    <citation type="journal article" date="2010" name="Nat. Biotechnol.">
        <title>Genome sequence of the model mushroom Schizophyllum commune.</title>
        <authorList>
            <person name="Ohm R.A."/>
            <person name="de Jong J.F."/>
            <person name="Lugones L.G."/>
            <person name="Aerts A."/>
            <person name="Kothe E."/>
            <person name="Stajich J.E."/>
            <person name="de Vries R.P."/>
            <person name="Record E."/>
            <person name="Levasseur A."/>
            <person name="Baker S.E."/>
            <person name="Bartholomew K.A."/>
            <person name="Coutinho P.M."/>
            <person name="Erdmann S."/>
            <person name="Fowler T.J."/>
            <person name="Gathman A.C."/>
            <person name="Lombard V."/>
            <person name="Henrissat B."/>
            <person name="Knabe N."/>
            <person name="Kuees U."/>
            <person name="Lilly W.W."/>
            <person name="Lindquist E."/>
            <person name="Lucas S."/>
            <person name="Magnuson J.K."/>
            <person name="Piumi F."/>
            <person name="Raudaskoski M."/>
            <person name="Salamov A."/>
            <person name="Schmutz J."/>
            <person name="Schwarze F.W.M.R."/>
            <person name="vanKuyk P.A."/>
            <person name="Horton J.S."/>
            <person name="Grigoriev I.V."/>
            <person name="Woesten H.A.B."/>
        </authorList>
    </citation>
    <scope>NUCLEOTIDE SEQUENCE [LARGE SCALE GENOMIC DNA]</scope>
    <source>
        <strain evidence="2">H4-8 / FGSC 9210</strain>
    </source>
</reference>
<dbReference type="KEGG" id="scm:SCHCO_02574471"/>
<dbReference type="GO" id="GO:0005743">
    <property type="term" value="C:mitochondrial inner membrane"/>
    <property type="evidence" value="ECO:0007669"/>
    <property type="project" value="TreeGrafter"/>
</dbReference>
<protein>
    <recommendedName>
        <fullName evidence="3">NADH dehydrogenase [ubiquinone] 1 alpha subcomplex assembly factor 3</fullName>
    </recommendedName>
</protein>
<dbReference type="PANTHER" id="PTHR21192">
    <property type="entry name" value="NUCLEAR PROTEIN E3-3"/>
    <property type="match status" value="1"/>
</dbReference>